<gene>
    <name evidence="2" type="ORF">GSLYS_00000650001</name>
</gene>
<dbReference type="PIRSF" id="PIRSF004681">
    <property type="entry name" value="UCP004681"/>
    <property type="match status" value="1"/>
</dbReference>
<organism evidence="2 3">
    <name type="scientific">Lymnaea stagnalis</name>
    <name type="common">Great pond snail</name>
    <name type="synonym">Helix stagnalis</name>
    <dbReference type="NCBI Taxonomy" id="6523"/>
    <lineage>
        <taxon>Eukaryota</taxon>
        <taxon>Metazoa</taxon>
        <taxon>Spiralia</taxon>
        <taxon>Lophotrochozoa</taxon>
        <taxon>Mollusca</taxon>
        <taxon>Gastropoda</taxon>
        <taxon>Heterobranchia</taxon>
        <taxon>Euthyneura</taxon>
        <taxon>Panpulmonata</taxon>
        <taxon>Hygrophila</taxon>
        <taxon>Lymnaeoidea</taxon>
        <taxon>Lymnaeidae</taxon>
        <taxon>Lymnaea</taxon>
    </lineage>
</organism>
<dbReference type="PANTHER" id="PTHR30615">
    <property type="entry name" value="UNCHARACTERIZED PROTEIN YJBQ-RELATED"/>
    <property type="match status" value="1"/>
</dbReference>
<sequence>MATGGEGVTVWYQREITIQAKRRGCHYISDDILKACKEELSKIKVGVANIHIKHTSASIILNEVVSFNTRCFDLIFFRTDMEMVLNKLAPENLNYKHTLEGPDDMPAHAKAAIMGSSVSVPITNGQFNLGTWQGVWLCEHRDSGGSRKLVVTINGLKK</sequence>
<dbReference type="Pfam" id="PF01894">
    <property type="entry name" value="YjbQ"/>
    <property type="match status" value="1"/>
</dbReference>
<dbReference type="Gene3D" id="2.60.120.460">
    <property type="entry name" value="YjbQ-like"/>
    <property type="match status" value="1"/>
</dbReference>
<evidence type="ECO:0000313" key="3">
    <source>
        <dbReference type="Proteomes" id="UP001497497"/>
    </source>
</evidence>
<dbReference type="NCBIfam" id="TIGR00149">
    <property type="entry name" value="TIGR00149_YjbQ"/>
    <property type="match status" value="1"/>
</dbReference>
<dbReference type="EMBL" id="CAXITT010000005">
    <property type="protein sequence ID" value="CAL1526473.1"/>
    <property type="molecule type" value="Genomic_DNA"/>
</dbReference>
<comment type="caution">
    <text evidence="2">The sequence shown here is derived from an EMBL/GenBank/DDBJ whole genome shotgun (WGS) entry which is preliminary data.</text>
</comment>
<reference evidence="2 3" key="1">
    <citation type="submission" date="2024-04" db="EMBL/GenBank/DDBJ databases">
        <authorList>
            <consortium name="Genoscope - CEA"/>
            <person name="William W."/>
        </authorList>
    </citation>
    <scope>NUCLEOTIDE SEQUENCE [LARGE SCALE GENOMIC DNA]</scope>
</reference>
<dbReference type="InterPro" id="IPR001602">
    <property type="entry name" value="UPF0047_YjbQ-like"/>
</dbReference>
<comment type="similarity">
    <text evidence="1">Belongs to the UPF0047 family.</text>
</comment>
<protein>
    <submittedName>
        <fullName evidence="2">Uncharacterized protein</fullName>
    </submittedName>
</protein>
<dbReference type="SUPFAM" id="SSF111038">
    <property type="entry name" value="YjbQ-like"/>
    <property type="match status" value="1"/>
</dbReference>
<evidence type="ECO:0000313" key="2">
    <source>
        <dbReference type="EMBL" id="CAL1526473.1"/>
    </source>
</evidence>
<dbReference type="PROSITE" id="PS01314">
    <property type="entry name" value="UPF0047"/>
    <property type="match status" value="1"/>
</dbReference>
<name>A0AAV2H015_LYMST</name>
<keyword evidence="3" id="KW-1185">Reference proteome</keyword>
<dbReference type="Proteomes" id="UP001497497">
    <property type="component" value="Unassembled WGS sequence"/>
</dbReference>
<accession>A0AAV2H015</accession>
<dbReference type="PANTHER" id="PTHR30615:SF8">
    <property type="entry name" value="UPF0047 PROTEIN C4A8.02C"/>
    <property type="match status" value="1"/>
</dbReference>
<dbReference type="AlphaFoldDB" id="A0AAV2H015"/>
<evidence type="ECO:0000256" key="1">
    <source>
        <dbReference type="ARBA" id="ARBA00005534"/>
    </source>
</evidence>
<dbReference type="InterPro" id="IPR035917">
    <property type="entry name" value="YjbQ-like_sf"/>
</dbReference>
<proteinExistence type="inferred from homology"/>